<dbReference type="NCBIfam" id="NF001208">
    <property type="entry name" value="PRK00174.1"/>
    <property type="match status" value="1"/>
</dbReference>
<reference evidence="11" key="1">
    <citation type="journal article" date="2011" name="J. Bacteriol.">
        <title>Genome sequences of eight morphologically diverse alphaproteobacteria.</title>
        <authorList>
            <consortium name="US DOE Joint Genome Institute"/>
            <person name="Brown P.J."/>
            <person name="Kysela D.T."/>
            <person name="Buechlein A."/>
            <person name="Hemmerich C."/>
            <person name="Brun Y.V."/>
        </authorList>
    </citation>
    <scope>NUCLEOTIDE SEQUENCE [LARGE SCALE GENOMIC DNA]</scope>
    <source>
        <strain evidence="11">ATCC 17100 / ATH 3.1.1 / DSM 162 / LMG 4299</strain>
    </source>
</reference>
<dbReference type="PANTHER" id="PTHR24095">
    <property type="entry name" value="ACETYL-COENZYME A SYNTHETASE"/>
    <property type="match status" value="1"/>
</dbReference>
<evidence type="ECO:0000256" key="1">
    <source>
        <dbReference type="ARBA" id="ARBA00006432"/>
    </source>
</evidence>
<evidence type="ECO:0000259" key="9">
    <source>
        <dbReference type="Pfam" id="PF16177"/>
    </source>
</evidence>
<keyword evidence="2 10" id="KW-0436">Ligase</keyword>
<dbReference type="EC" id="6.2.1.1" evidence="6"/>
<dbReference type="NCBIfam" id="TIGR02188">
    <property type="entry name" value="Ac_CoA_lig_AcsA"/>
    <property type="match status" value="1"/>
</dbReference>
<dbReference type="Proteomes" id="UP000001399">
    <property type="component" value="Chromosome"/>
</dbReference>
<dbReference type="InterPro" id="IPR020845">
    <property type="entry name" value="AMP-binding_CS"/>
</dbReference>
<dbReference type="InterPro" id="IPR045851">
    <property type="entry name" value="AMP-bd_C_sf"/>
</dbReference>
<protein>
    <recommendedName>
        <fullName evidence="6">Acetate--CoA ligase</fullName>
        <ecNumber evidence="6">6.2.1.1</ecNumber>
    </recommendedName>
</protein>
<keyword evidence="3" id="KW-0547">Nucleotide-binding</keyword>
<dbReference type="Pfam" id="PF00501">
    <property type="entry name" value="AMP-binding"/>
    <property type="match status" value="1"/>
</dbReference>
<dbReference type="Pfam" id="PF16177">
    <property type="entry name" value="ACAS_N"/>
    <property type="match status" value="1"/>
</dbReference>
<dbReference type="Gene3D" id="3.30.300.30">
    <property type="match status" value="1"/>
</dbReference>
<evidence type="ECO:0000256" key="5">
    <source>
        <dbReference type="ARBA" id="ARBA00022990"/>
    </source>
</evidence>
<dbReference type="InterPro" id="IPR011904">
    <property type="entry name" value="Ac_CoA_lig"/>
</dbReference>
<evidence type="ECO:0000256" key="6">
    <source>
        <dbReference type="NCBIfam" id="TIGR02188"/>
    </source>
</evidence>
<dbReference type="GO" id="GO:0005829">
    <property type="term" value="C:cytosol"/>
    <property type="evidence" value="ECO:0007669"/>
    <property type="project" value="TreeGrafter"/>
</dbReference>
<evidence type="ECO:0000313" key="11">
    <source>
        <dbReference type="Proteomes" id="UP000001399"/>
    </source>
</evidence>
<evidence type="ECO:0000259" key="8">
    <source>
        <dbReference type="Pfam" id="PF13193"/>
    </source>
</evidence>
<comment type="similarity">
    <text evidence="1">Belongs to the ATP-dependent AMP-binding enzyme family.</text>
</comment>
<dbReference type="InterPro" id="IPR025110">
    <property type="entry name" value="AMP-bd_C"/>
</dbReference>
<dbReference type="InterPro" id="IPR042099">
    <property type="entry name" value="ANL_N_sf"/>
</dbReference>
<dbReference type="STRING" id="648757.Rvan_3597"/>
<dbReference type="Gene3D" id="3.40.50.12780">
    <property type="entry name" value="N-terminal domain of ligase-like"/>
    <property type="match status" value="1"/>
</dbReference>
<dbReference type="FunFam" id="3.40.50.12780:FF:000001">
    <property type="entry name" value="Acetyl-coenzyme A synthetase"/>
    <property type="match status" value="1"/>
</dbReference>
<evidence type="ECO:0000256" key="4">
    <source>
        <dbReference type="ARBA" id="ARBA00022840"/>
    </source>
</evidence>
<proteinExistence type="inferred from homology"/>
<dbReference type="AlphaFoldDB" id="E3I4U6"/>
<feature type="domain" description="AMP-dependent synthetase/ligase" evidence="7">
    <location>
        <begin position="114"/>
        <end position="498"/>
    </location>
</feature>
<dbReference type="GO" id="GO:0005524">
    <property type="term" value="F:ATP binding"/>
    <property type="evidence" value="ECO:0007669"/>
    <property type="project" value="UniProtKB-KW"/>
</dbReference>
<keyword evidence="11" id="KW-1185">Reference proteome</keyword>
<keyword evidence="4" id="KW-0067">ATP-binding</keyword>
<dbReference type="GO" id="GO:0003987">
    <property type="term" value="F:acetate-CoA ligase activity"/>
    <property type="evidence" value="ECO:0007669"/>
    <property type="project" value="UniProtKB-UniRule"/>
</dbReference>
<dbReference type="EMBL" id="CP002292">
    <property type="protein sequence ID" value="ADP72768.1"/>
    <property type="molecule type" value="Genomic_DNA"/>
</dbReference>
<accession>E3I4U6</accession>
<evidence type="ECO:0000256" key="3">
    <source>
        <dbReference type="ARBA" id="ARBA00022741"/>
    </source>
</evidence>
<dbReference type="eggNOG" id="COG0365">
    <property type="taxonomic scope" value="Bacteria"/>
</dbReference>
<dbReference type="GO" id="GO:0016208">
    <property type="term" value="F:AMP binding"/>
    <property type="evidence" value="ECO:0007669"/>
    <property type="project" value="InterPro"/>
</dbReference>
<evidence type="ECO:0000313" key="10">
    <source>
        <dbReference type="EMBL" id="ADP72768.1"/>
    </source>
</evidence>
<organism evidence="10 11">
    <name type="scientific">Rhodomicrobium vannielii (strain ATCC 17100 / DSM 162 / LMG 4299 / NCIMB 10020 / ATH 3.1.1)</name>
    <dbReference type="NCBI Taxonomy" id="648757"/>
    <lineage>
        <taxon>Bacteria</taxon>
        <taxon>Pseudomonadati</taxon>
        <taxon>Pseudomonadota</taxon>
        <taxon>Alphaproteobacteria</taxon>
        <taxon>Hyphomicrobiales</taxon>
        <taxon>Hyphomicrobiaceae</taxon>
        <taxon>Rhodomicrobium</taxon>
    </lineage>
</organism>
<dbReference type="InterPro" id="IPR000873">
    <property type="entry name" value="AMP-dep_synth/lig_dom"/>
</dbReference>
<dbReference type="SUPFAM" id="SSF56801">
    <property type="entry name" value="Acetyl-CoA synthetase-like"/>
    <property type="match status" value="1"/>
</dbReference>
<dbReference type="Pfam" id="PF13193">
    <property type="entry name" value="AMP-binding_C"/>
    <property type="match status" value="1"/>
</dbReference>
<dbReference type="InterPro" id="IPR032387">
    <property type="entry name" value="ACAS_N"/>
</dbReference>
<feature type="domain" description="Acetyl-coenzyme A synthetase N-terminal" evidence="9">
    <location>
        <begin position="55"/>
        <end position="112"/>
    </location>
</feature>
<keyword evidence="5" id="KW-0007">Acetylation</keyword>
<sequence length="686" mass="75790">MPPYKTSGCGSPWRTAGRLPQRIANIQSMRQMVQSEVYPVPPEFAARAHVDAAAYERLYRWSIEDPDGFWKKEAAFLDWIKPFTEVSDTSFDVNNFRVRWFADGTLNGSVNCIDRHLAAKADKPAVFWEGDTPGESRVVTWGELADKVNRLANVLKSLGVGKGDVVAIYLPVIPEVMVAMMATIRIGAVHTVVFSGFSAESLENRIADSKAKVLITADEGFRGGRISPLKRNADDAVRNQPSIEHVIVVRRSGAEVPFTPGRDLWYDEATEAADPWCEPVEVGAEDPLFILYTSGSTGKPKGLVHTTAGYLVHAGTSWRIIFDWHEGDVFWSTADVGWVTAHSYKLYGPLLNGATTVMFEGVPSWPDASRWWSIIEKHRVNIFYTAPTALRSLMREGEAPVRKHDLSSLRVLGSVGEPINPEAWRWFHSVIGGGRCPIVDNYWQTETGAVTLVPIPGAIPNKPGMAAKPYFGIRPEVVSPEGVTLEGPAEGNMCFRGSWPGQARTILHDHERFLKTYFAPFPGRFFSGDGVTRDEDGYYRIAGRVDDVINVSGHRLGTVELESAIASHPAVAEAAVVGYNHDVKGQGVFAYVTLKADMPETEELRAEIRQWVRARISPIASPDIVQWAPALPKNRAGKILRRILLKIANNDFSDFGDTSTLADASVVEDIIARRKAELAKLTRENA</sequence>
<feature type="domain" description="AMP-binding enzyme C-terminal" evidence="8">
    <location>
        <begin position="560"/>
        <end position="638"/>
    </location>
</feature>
<dbReference type="FunFam" id="3.30.300.30:FF:000004">
    <property type="entry name" value="Acetyl-coenzyme A synthetase"/>
    <property type="match status" value="1"/>
</dbReference>
<dbReference type="CDD" id="cd05966">
    <property type="entry name" value="ACS"/>
    <property type="match status" value="1"/>
</dbReference>
<dbReference type="GO" id="GO:0019427">
    <property type="term" value="P:acetyl-CoA biosynthetic process from acetate"/>
    <property type="evidence" value="ECO:0007669"/>
    <property type="project" value="UniProtKB-UniRule"/>
</dbReference>
<dbReference type="KEGG" id="rva:Rvan_3597"/>
<dbReference type="HOGENOM" id="CLU_000022_3_6_5"/>
<evidence type="ECO:0000259" key="7">
    <source>
        <dbReference type="Pfam" id="PF00501"/>
    </source>
</evidence>
<name>E3I4U6_RHOVT</name>
<evidence type="ECO:0000256" key="2">
    <source>
        <dbReference type="ARBA" id="ARBA00022598"/>
    </source>
</evidence>
<dbReference type="PROSITE" id="PS00455">
    <property type="entry name" value="AMP_BINDING"/>
    <property type="match status" value="1"/>
</dbReference>
<dbReference type="PANTHER" id="PTHR24095:SF14">
    <property type="entry name" value="ACETYL-COENZYME A SYNTHETASE 1"/>
    <property type="match status" value="1"/>
</dbReference>
<gene>
    <name evidence="10" type="ordered locus">Rvan_3597</name>
</gene>